<reference evidence="2" key="1">
    <citation type="journal article" date="2011" name="PLoS Genet.">
        <title>Azospirillum genomes reveal transition of bacteria from aquatic to terrestrial environments.</title>
        <authorList>
            <person name="Wisniewski-Dye F."/>
            <person name="Borziak K."/>
            <person name="Khalsa-Moyers G."/>
            <person name="Alexandre G."/>
            <person name="Sukharnikov L.O."/>
            <person name="Wuichet K."/>
            <person name="Hurst G.B."/>
            <person name="McDonald W.H."/>
            <person name="Robertson J.S."/>
            <person name="Barbe V."/>
            <person name="Calteau A."/>
            <person name="Rouy Z."/>
            <person name="Mangenot S."/>
            <person name="Prigent-Combaret C."/>
            <person name="Normand P."/>
            <person name="Boyer M."/>
            <person name="Siguier P."/>
            <person name="Dessaux Y."/>
            <person name="Elmerich C."/>
            <person name="Condemine G."/>
            <person name="Krishnen G."/>
            <person name="Kennedy I."/>
            <person name="Paterson A.H."/>
            <person name="Gonzalez V."/>
            <person name="Mavingui P."/>
            <person name="Zhulin I.B."/>
        </authorList>
    </citation>
    <scope>NUCLEOTIDE SEQUENCE [LARGE SCALE GENOMIC DNA]</scope>
    <source>
        <strain evidence="2">4B</strain>
    </source>
</reference>
<dbReference type="Proteomes" id="UP000005667">
    <property type="component" value="Chromosome"/>
</dbReference>
<protein>
    <submittedName>
        <fullName evidence="1">Uncharacterized protein</fullName>
    </submittedName>
</protein>
<name>G7Z385_AZOL4</name>
<dbReference type="EMBL" id="FQ311868">
    <property type="protein sequence ID" value="CBS85875.1"/>
    <property type="molecule type" value="Genomic_DNA"/>
</dbReference>
<organism evidence="1 2">
    <name type="scientific">Azospirillum lipoferum (strain 4B)</name>
    <dbReference type="NCBI Taxonomy" id="862719"/>
    <lineage>
        <taxon>Bacteria</taxon>
        <taxon>Pseudomonadati</taxon>
        <taxon>Pseudomonadota</taxon>
        <taxon>Alphaproteobacteria</taxon>
        <taxon>Rhodospirillales</taxon>
        <taxon>Azospirillaceae</taxon>
        <taxon>Azospirillum</taxon>
    </lineage>
</organism>
<dbReference type="KEGG" id="ali:AZOLI_0503"/>
<dbReference type="HOGENOM" id="CLU_3058117_0_0_5"/>
<keyword evidence="2" id="KW-1185">Reference proteome</keyword>
<dbReference type="STRING" id="862719.AZOLI_0503"/>
<evidence type="ECO:0000313" key="1">
    <source>
        <dbReference type="EMBL" id="CBS85875.1"/>
    </source>
</evidence>
<evidence type="ECO:0000313" key="2">
    <source>
        <dbReference type="Proteomes" id="UP000005667"/>
    </source>
</evidence>
<proteinExistence type="predicted"/>
<dbReference type="AlphaFoldDB" id="G7Z385"/>
<accession>G7Z385</accession>
<gene>
    <name evidence="1" type="ordered locus">AZOLI_0503</name>
</gene>
<sequence>MPRTEPCSVRLVQERQISETGEHAPTHNNINHRNLQVAALFKGRSGITRYVVA</sequence>